<dbReference type="CDD" id="cd03022">
    <property type="entry name" value="DsbA_HCCA_Iso"/>
    <property type="match status" value="1"/>
</dbReference>
<dbReference type="Pfam" id="PF01323">
    <property type="entry name" value="DSBA"/>
    <property type="match status" value="1"/>
</dbReference>
<dbReference type="RefSeq" id="WP_246337020.1">
    <property type="nucleotide sequence ID" value="NZ_BAABBG010000001.1"/>
</dbReference>
<dbReference type="InterPro" id="IPR001853">
    <property type="entry name" value="DSBA-like_thioredoxin_dom"/>
</dbReference>
<dbReference type="InterPro" id="IPR014440">
    <property type="entry name" value="HCCAis_GSTk"/>
</dbReference>
<sequence length="206" mass="22504">MDGEFLMTKSFQFLFDFGGPNSYLAHKMLPDICARTGAEAVYIPISLGGLFKLTNNQAPLMRYAETPAKRNYEMLEFDRFVKAHALPFKMNPRFPINSLQLMRGAIAAQHLGSFAPYVNAVMAAMWEDGADMGDAQIVATVLDAAGLDSAALLAKAEDPSVKAELIANTEDAAKRGAFGVPTFFVGDEIYWGKERLGQLEIALTTL</sequence>
<evidence type="ECO:0000256" key="1">
    <source>
        <dbReference type="PIRNR" id="PIRNR006386"/>
    </source>
</evidence>
<comment type="caution">
    <text evidence="3">The sequence shown here is derived from an EMBL/GenBank/DDBJ whole genome shotgun (WGS) entry which is preliminary data.</text>
</comment>
<gene>
    <name evidence="3" type="ORF">GGR91_000457</name>
</gene>
<dbReference type="GO" id="GO:0018845">
    <property type="term" value="F:2-hydroxychromene-2-carboxylate isomerase activity"/>
    <property type="evidence" value="ECO:0007669"/>
    <property type="project" value="UniProtKB-UniRule"/>
</dbReference>
<dbReference type="AlphaFoldDB" id="A0A840B1R3"/>
<organism evidence="3 4">
    <name type="scientific">Sphingorhabdus rigui</name>
    <dbReference type="NCBI Taxonomy" id="1282858"/>
    <lineage>
        <taxon>Bacteria</taxon>
        <taxon>Pseudomonadati</taxon>
        <taxon>Pseudomonadota</taxon>
        <taxon>Alphaproteobacteria</taxon>
        <taxon>Sphingomonadales</taxon>
        <taxon>Sphingomonadaceae</taxon>
        <taxon>Sphingorhabdus</taxon>
    </lineage>
</organism>
<comment type="similarity">
    <text evidence="1">Belongs to the GST superfamily. NadH family.</text>
</comment>
<dbReference type="PANTHER" id="PTHR42943">
    <property type="entry name" value="GLUTATHIONE S-TRANSFERASE KAPPA"/>
    <property type="match status" value="1"/>
</dbReference>
<keyword evidence="1 3" id="KW-0413">Isomerase</keyword>
<evidence type="ECO:0000259" key="2">
    <source>
        <dbReference type="Pfam" id="PF01323"/>
    </source>
</evidence>
<comment type="catalytic activity">
    <reaction evidence="1">
        <text>2-hydroxychromene-2-carboxylate = (3E)-4-(2-hydroxyphenyl)-2-oxobut-3-enoate</text>
        <dbReference type="Rhea" id="RHEA:27401"/>
        <dbReference type="ChEBI" id="CHEBI:59350"/>
        <dbReference type="ChEBI" id="CHEBI:59353"/>
        <dbReference type="EC" id="5.99.1.4"/>
    </reaction>
</comment>
<dbReference type="GO" id="GO:0006749">
    <property type="term" value="P:glutathione metabolic process"/>
    <property type="evidence" value="ECO:0007669"/>
    <property type="project" value="TreeGrafter"/>
</dbReference>
<dbReference type="Gene3D" id="3.40.30.10">
    <property type="entry name" value="Glutaredoxin"/>
    <property type="match status" value="1"/>
</dbReference>
<dbReference type="Proteomes" id="UP000581447">
    <property type="component" value="Unassembled WGS sequence"/>
</dbReference>
<dbReference type="SUPFAM" id="SSF52833">
    <property type="entry name" value="Thioredoxin-like"/>
    <property type="match status" value="1"/>
</dbReference>
<dbReference type="GO" id="GO:0004364">
    <property type="term" value="F:glutathione transferase activity"/>
    <property type="evidence" value="ECO:0007669"/>
    <property type="project" value="TreeGrafter"/>
</dbReference>
<keyword evidence="4" id="KW-1185">Reference proteome</keyword>
<reference evidence="3 4" key="1">
    <citation type="submission" date="2020-08" db="EMBL/GenBank/DDBJ databases">
        <title>Genomic Encyclopedia of Type Strains, Phase IV (KMG-IV): sequencing the most valuable type-strain genomes for metagenomic binning, comparative biology and taxonomic classification.</title>
        <authorList>
            <person name="Goeker M."/>
        </authorList>
    </citation>
    <scope>NUCLEOTIDE SEQUENCE [LARGE SCALE GENOMIC DNA]</scope>
    <source>
        <strain evidence="3 4">DSM 29050</strain>
    </source>
</reference>
<accession>A0A840B1R3</accession>
<dbReference type="InterPro" id="IPR036249">
    <property type="entry name" value="Thioredoxin-like_sf"/>
</dbReference>
<dbReference type="InterPro" id="IPR044087">
    <property type="entry name" value="NahD-like"/>
</dbReference>
<name>A0A840B1R3_9SPHN</name>
<dbReference type="GO" id="GO:1901170">
    <property type="term" value="P:naphthalene catabolic process"/>
    <property type="evidence" value="ECO:0007669"/>
    <property type="project" value="InterPro"/>
</dbReference>
<feature type="domain" description="DSBA-like thioredoxin" evidence="2">
    <location>
        <begin position="13"/>
        <end position="203"/>
    </location>
</feature>
<dbReference type="PANTHER" id="PTHR42943:SF2">
    <property type="entry name" value="GLUTATHIONE S-TRANSFERASE KAPPA 1"/>
    <property type="match status" value="1"/>
</dbReference>
<dbReference type="EC" id="5.99.1.4" evidence="1"/>
<evidence type="ECO:0000313" key="3">
    <source>
        <dbReference type="EMBL" id="MBB3942235.1"/>
    </source>
</evidence>
<dbReference type="EMBL" id="JACIEA010000001">
    <property type="protein sequence ID" value="MBB3942235.1"/>
    <property type="molecule type" value="Genomic_DNA"/>
</dbReference>
<dbReference type="InterPro" id="IPR051924">
    <property type="entry name" value="GST_Kappa/NadH"/>
</dbReference>
<proteinExistence type="inferred from homology"/>
<dbReference type="GO" id="GO:0004602">
    <property type="term" value="F:glutathione peroxidase activity"/>
    <property type="evidence" value="ECO:0007669"/>
    <property type="project" value="TreeGrafter"/>
</dbReference>
<evidence type="ECO:0000313" key="4">
    <source>
        <dbReference type="Proteomes" id="UP000581447"/>
    </source>
</evidence>
<dbReference type="PIRSF" id="PIRSF006386">
    <property type="entry name" value="HCCAis_GSTk"/>
    <property type="match status" value="1"/>
</dbReference>
<protein>
    <recommendedName>
        <fullName evidence="1">2-hydroxychromene-2-carboxylate isomerase</fullName>
        <ecNumber evidence="1">5.99.1.4</ecNumber>
    </recommendedName>
</protein>